<sequence>MSEMLLTVIDKSSESELTYITFPASSLLNMMLVETEKIILKLVDYGGKLIKKIEKSPSFDAASTTGGSGRGRRCSEQARRMSEKKAEEVHFALMKLDNSKWARVRPRHRVEHLDRPLGLPLWSEDLDPSSLDLSMNMLSRTIPPDLTQLVSLEVFNVPHNLLVAPYGRGNSSTHLRSVLFMGTYNYVSAEYGYGAVSSNKEDGSDLIGWIIGSLGYISGFAVNCAIGQYMTDWKHEWFVEMFRRRRWSRRTVRTSTQSWIPIERAVIKSVKLASLWNGAYQKIVGHIKDLKKWNVTAKTVVTEVQPSEPREMSKSSNGRGNFPKKCGRGHIYFSEAAIWLELRQETFEGII</sequence>
<dbReference type="Proteomes" id="UP001153076">
    <property type="component" value="Unassembled WGS sequence"/>
</dbReference>
<dbReference type="InterPro" id="IPR032675">
    <property type="entry name" value="LRR_dom_sf"/>
</dbReference>
<organism evidence="2 3">
    <name type="scientific">Carnegiea gigantea</name>
    <dbReference type="NCBI Taxonomy" id="171969"/>
    <lineage>
        <taxon>Eukaryota</taxon>
        <taxon>Viridiplantae</taxon>
        <taxon>Streptophyta</taxon>
        <taxon>Embryophyta</taxon>
        <taxon>Tracheophyta</taxon>
        <taxon>Spermatophyta</taxon>
        <taxon>Magnoliopsida</taxon>
        <taxon>eudicotyledons</taxon>
        <taxon>Gunneridae</taxon>
        <taxon>Pentapetalae</taxon>
        <taxon>Caryophyllales</taxon>
        <taxon>Cactineae</taxon>
        <taxon>Cactaceae</taxon>
        <taxon>Cactoideae</taxon>
        <taxon>Echinocereeae</taxon>
        <taxon>Carnegiea</taxon>
    </lineage>
</organism>
<dbReference type="AlphaFoldDB" id="A0A9Q1JM73"/>
<reference evidence="2" key="1">
    <citation type="submission" date="2022-04" db="EMBL/GenBank/DDBJ databases">
        <title>Carnegiea gigantea Genome sequencing and assembly v2.</title>
        <authorList>
            <person name="Copetti D."/>
            <person name="Sanderson M.J."/>
            <person name="Burquez A."/>
            <person name="Wojciechowski M.F."/>
        </authorList>
    </citation>
    <scope>NUCLEOTIDE SEQUENCE</scope>
    <source>
        <strain evidence="2">SGP5-SGP5p</strain>
        <tissue evidence="2">Aerial part</tissue>
    </source>
</reference>
<dbReference type="EMBL" id="JAKOGI010001385">
    <property type="protein sequence ID" value="KAJ8425886.1"/>
    <property type="molecule type" value="Genomic_DNA"/>
</dbReference>
<dbReference type="Gene3D" id="3.80.10.10">
    <property type="entry name" value="Ribonuclease Inhibitor"/>
    <property type="match status" value="1"/>
</dbReference>
<keyword evidence="3" id="KW-1185">Reference proteome</keyword>
<evidence type="ECO:0000313" key="2">
    <source>
        <dbReference type="EMBL" id="KAJ8425886.1"/>
    </source>
</evidence>
<evidence type="ECO:0000313" key="3">
    <source>
        <dbReference type="Proteomes" id="UP001153076"/>
    </source>
</evidence>
<evidence type="ECO:0000256" key="1">
    <source>
        <dbReference type="SAM" id="MobiDB-lite"/>
    </source>
</evidence>
<proteinExistence type="predicted"/>
<name>A0A9Q1JM73_9CARY</name>
<gene>
    <name evidence="2" type="ORF">Cgig2_033159</name>
</gene>
<feature type="region of interest" description="Disordered" evidence="1">
    <location>
        <begin position="59"/>
        <end position="81"/>
    </location>
</feature>
<accession>A0A9Q1JM73</accession>
<comment type="caution">
    <text evidence="2">The sequence shown here is derived from an EMBL/GenBank/DDBJ whole genome shotgun (WGS) entry which is preliminary data.</text>
</comment>
<protein>
    <submittedName>
        <fullName evidence="2">Uncharacterized protein</fullName>
    </submittedName>
</protein>